<evidence type="ECO:0000259" key="5">
    <source>
        <dbReference type="Pfam" id="PF01425"/>
    </source>
</evidence>
<dbReference type="PANTHER" id="PTHR11895:SF7">
    <property type="entry name" value="GLUTAMYL-TRNA(GLN) AMIDOTRANSFERASE SUBUNIT A, MITOCHONDRIAL"/>
    <property type="match status" value="1"/>
</dbReference>
<accession>A0A6P1BJU4</accession>
<proteinExistence type="inferred from homology"/>
<dbReference type="RefSeq" id="WP_163157146.1">
    <property type="nucleotide sequence ID" value="NZ_VKHP01000100.1"/>
</dbReference>
<comment type="function">
    <text evidence="1">Hydrolyzes indole-3-acetamide (IAM) into indole-3-acetic acid (IAA).</text>
</comment>
<dbReference type="EMBL" id="VKHP01000100">
    <property type="protein sequence ID" value="NEU98638.1"/>
    <property type="molecule type" value="Genomic_DNA"/>
</dbReference>
<feature type="region of interest" description="Disordered" evidence="4">
    <location>
        <begin position="131"/>
        <end position="150"/>
    </location>
</feature>
<dbReference type="PANTHER" id="PTHR11895">
    <property type="entry name" value="TRANSAMIDASE"/>
    <property type="match status" value="1"/>
</dbReference>
<evidence type="ECO:0000256" key="1">
    <source>
        <dbReference type="ARBA" id="ARBA00003871"/>
    </source>
</evidence>
<dbReference type="InterPro" id="IPR000120">
    <property type="entry name" value="Amidase"/>
</dbReference>
<dbReference type="AlphaFoldDB" id="A0A6P1BJU4"/>
<protein>
    <recommendedName>
        <fullName evidence="3">Indoleacetamide hydrolase</fullName>
    </recommendedName>
</protein>
<evidence type="ECO:0000256" key="4">
    <source>
        <dbReference type="SAM" id="MobiDB-lite"/>
    </source>
</evidence>
<gene>
    <name evidence="6" type="ORF">FNJ47_23115</name>
</gene>
<dbReference type="InterPro" id="IPR023631">
    <property type="entry name" value="Amidase_dom"/>
</dbReference>
<reference evidence="6 7" key="1">
    <citation type="journal article" date="2020" name="Arch. Microbiol.">
        <title>Bradyrhizobium uaiense sp. nov., a new highly efficient cowpea symbiont.</title>
        <authorList>
            <person name="Cabral Michel D."/>
            <person name="Azarias Guimaraes A."/>
            <person name="Martins da Costa E."/>
            <person name="Soares de Carvalho T."/>
            <person name="Balsanelli E."/>
            <person name="Willems A."/>
            <person name="Maltempi de Souza E."/>
            <person name="de Souza Moreira F.M."/>
        </authorList>
    </citation>
    <scope>NUCLEOTIDE SEQUENCE [LARGE SCALE GENOMIC DNA]</scope>
    <source>
        <strain evidence="6 7">UFLA 03-164</strain>
    </source>
</reference>
<dbReference type="PROSITE" id="PS00571">
    <property type="entry name" value="AMIDASES"/>
    <property type="match status" value="1"/>
</dbReference>
<name>A0A6P1BJU4_9BRAD</name>
<sequence>MTSSSIVEMLAGLKAGTVTSAQLVQAALEKARRSATELNAFATIDEDAICSATESDQRYAKGAARELEGIPIAVKDVIDTADIETRYGSAAYIGNLPKADARVVRHLRKAGAVIIGKTTTHEFAWGVTTSSDTFGSTRHPQDPKRIPGGSSGGSAVAVAYGVVPASIGTDTGGSVRIPAALCGVIGLKPTYGALPTEGVFPLAPTLDHVGLICGNAEDLTIFARALGIKPQLHVSGRDAKVKGTIGILSVPSDVPVDRDIARDLSTFTEALRRNHRVVEVNVRVDEAYSIFASLVLAEGGMTHFSRNSSQLISESYGRETAARLERARMLSIDDFARAQEARQRFAKKMALLFEQVDLLILPTCPCPAPLIGANDVQIGAWRGDIRKALMTYTAPFNLVGYPAATLPLPRSADALPAGLQIVGRGGEDHEVVNAVVQFQKLALELKYGH</sequence>
<dbReference type="Gene3D" id="3.90.1300.10">
    <property type="entry name" value="Amidase signature (AS) domain"/>
    <property type="match status" value="1"/>
</dbReference>
<comment type="caution">
    <text evidence="6">The sequence shown here is derived from an EMBL/GenBank/DDBJ whole genome shotgun (WGS) entry which is preliminary data.</text>
</comment>
<evidence type="ECO:0000313" key="7">
    <source>
        <dbReference type="Proteomes" id="UP000468531"/>
    </source>
</evidence>
<evidence type="ECO:0000256" key="2">
    <source>
        <dbReference type="ARBA" id="ARBA00009199"/>
    </source>
</evidence>
<dbReference type="Proteomes" id="UP000468531">
    <property type="component" value="Unassembled WGS sequence"/>
</dbReference>
<feature type="domain" description="Amidase" evidence="5">
    <location>
        <begin position="23"/>
        <end position="431"/>
    </location>
</feature>
<comment type="similarity">
    <text evidence="2">Belongs to the amidase family.</text>
</comment>
<evidence type="ECO:0000313" key="6">
    <source>
        <dbReference type="EMBL" id="NEU98638.1"/>
    </source>
</evidence>
<organism evidence="6 7">
    <name type="scientific">Bradyrhizobium uaiense</name>
    <dbReference type="NCBI Taxonomy" id="2594946"/>
    <lineage>
        <taxon>Bacteria</taxon>
        <taxon>Pseudomonadati</taxon>
        <taxon>Pseudomonadota</taxon>
        <taxon>Alphaproteobacteria</taxon>
        <taxon>Hyphomicrobiales</taxon>
        <taxon>Nitrobacteraceae</taxon>
        <taxon>Bradyrhizobium</taxon>
    </lineage>
</organism>
<evidence type="ECO:0000256" key="3">
    <source>
        <dbReference type="ARBA" id="ARBA00021874"/>
    </source>
</evidence>
<dbReference type="InterPro" id="IPR020556">
    <property type="entry name" value="Amidase_CS"/>
</dbReference>
<dbReference type="SUPFAM" id="SSF75304">
    <property type="entry name" value="Amidase signature (AS) enzymes"/>
    <property type="match status" value="1"/>
</dbReference>
<keyword evidence="7" id="KW-1185">Reference proteome</keyword>
<dbReference type="InterPro" id="IPR036928">
    <property type="entry name" value="AS_sf"/>
</dbReference>
<dbReference type="GO" id="GO:0003824">
    <property type="term" value="F:catalytic activity"/>
    <property type="evidence" value="ECO:0007669"/>
    <property type="project" value="InterPro"/>
</dbReference>
<dbReference type="Pfam" id="PF01425">
    <property type="entry name" value="Amidase"/>
    <property type="match status" value="1"/>
</dbReference>